<dbReference type="Proteomes" id="UP000805193">
    <property type="component" value="Unassembled WGS sequence"/>
</dbReference>
<evidence type="ECO:0000313" key="2">
    <source>
        <dbReference type="Proteomes" id="UP000805193"/>
    </source>
</evidence>
<evidence type="ECO:0000313" key="1">
    <source>
        <dbReference type="EMBL" id="KAG0410984.1"/>
    </source>
</evidence>
<reference evidence="1 2" key="1">
    <citation type="journal article" date="2020" name="Cell">
        <title>Large-Scale Comparative Analyses of Tick Genomes Elucidate Their Genetic Diversity and Vector Capacities.</title>
        <authorList>
            <consortium name="Tick Genome and Microbiome Consortium (TIGMIC)"/>
            <person name="Jia N."/>
            <person name="Wang J."/>
            <person name="Shi W."/>
            <person name="Du L."/>
            <person name="Sun Y."/>
            <person name="Zhan W."/>
            <person name="Jiang J.F."/>
            <person name="Wang Q."/>
            <person name="Zhang B."/>
            <person name="Ji P."/>
            <person name="Bell-Sakyi L."/>
            <person name="Cui X.M."/>
            <person name="Yuan T.T."/>
            <person name="Jiang B.G."/>
            <person name="Yang W.F."/>
            <person name="Lam T.T."/>
            <person name="Chang Q.C."/>
            <person name="Ding S.J."/>
            <person name="Wang X.J."/>
            <person name="Zhu J.G."/>
            <person name="Ruan X.D."/>
            <person name="Zhao L."/>
            <person name="Wei J.T."/>
            <person name="Ye R.Z."/>
            <person name="Que T.C."/>
            <person name="Du C.H."/>
            <person name="Zhou Y.H."/>
            <person name="Cheng J.X."/>
            <person name="Dai P.F."/>
            <person name="Guo W.B."/>
            <person name="Han X.H."/>
            <person name="Huang E.J."/>
            <person name="Li L.F."/>
            <person name="Wei W."/>
            <person name="Gao Y.C."/>
            <person name="Liu J.Z."/>
            <person name="Shao H.Z."/>
            <person name="Wang X."/>
            <person name="Wang C.C."/>
            <person name="Yang T.C."/>
            <person name="Huo Q.B."/>
            <person name="Li W."/>
            <person name="Chen H.Y."/>
            <person name="Chen S.E."/>
            <person name="Zhou L.G."/>
            <person name="Ni X.B."/>
            <person name="Tian J.H."/>
            <person name="Sheng Y."/>
            <person name="Liu T."/>
            <person name="Pan Y.S."/>
            <person name="Xia L.Y."/>
            <person name="Li J."/>
            <person name="Zhao F."/>
            <person name="Cao W.C."/>
        </authorList>
    </citation>
    <scope>NUCLEOTIDE SEQUENCE [LARGE SCALE GENOMIC DNA]</scope>
    <source>
        <strain evidence="1">Iper-2018</strain>
    </source>
</reference>
<comment type="caution">
    <text evidence="1">The sequence shown here is derived from an EMBL/GenBank/DDBJ whole genome shotgun (WGS) entry which is preliminary data.</text>
</comment>
<keyword evidence="2" id="KW-1185">Reference proteome</keyword>
<dbReference type="EMBL" id="JABSTQ010011469">
    <property type="protein sequence ID" value="KAG0410984.1"/>
    <property type="molecule type" value="Genomic_DNA"/>
</dbReference>
<protein>
    <submittedName>
        <fullName evidence="1">Uncharacterized protein</fullName>
    </submittedName>
</protein>
<sequence length="140" mass="15595">MDRGAELPAVRERAPRPPDHPCIARRFAFRTPRTDPPRENEDDGTDSCKKRRGLCAPFAALRSLHTAAFLAARNGGRRPVISVPYRRTRHTQRDPLLPGPRRAHLSVRPNAAHTAASAFETVKRSEFGRRLSGATAITRV</sequence>
<accession>A0AC60NV33</accession>
<gene>
    <name evidence="1" type="ORF">HPB47_011893</name>
</gene>
<name>A0AC60NV33_IXOPE</name>
<organism evidence="1 2">
    <name type="scientific">Ixodes persulcatus</name>
    <name type="common">Taiga tick</name>
    <dbReference type="NCBI Taxonomy" id="34615"/>
    <lineage>
        <taxon>Eukaryota</taxon>
        <taxon>Metazoa</taxon>
        <taxon>Ecdysozoa</taxon>
        <taxon>Arthropoda</taxon>
        <taxon>Chelicerata</taxon>
        <taxon>Arachnida</taxon>
        <taxon>Acari</taxon>
        <taxon>Parasitiformes</taxon>
        <taxon>Ixodida</taxon>
        <taxon>Ixodoidea</taxon>
        <taxon>Ixodidae</taxon>
        <taxon>Ixodinae</taxon>
        <taxon>Ixodes</taxon>
    </lineage>
</organism>
<proteinExistence type="predicted"/>